<gene>
    <name evidence="16" type="ORF">E3P86_00604</name>
    <name evidence="15" type="ORF">E3P90_02586</name>
</gene>
<organism evidence="15 17">
    <name type="scientific">Wallemia ichthyophaga</name>
    <dbReference type="NCBI Taxonomy" id="245174"/>
    <lineage>
        <taxon>Eukaryota</taxon>
        <taxon>Fungi</taxon>
        <taxon>Dikarya</taxon>
        <taxon>Basidiomycota</taxon>
        <taxon>Wallemiomycotina</taxon>
        <taxon>Wallemiomycetes</taxon>
        <taxon>Wallemiales</taxon>
        <taxon>Wallemiaceae</taxon>
        <taxon>Wallemia</taxon>
    </lineage>
</organism>
<dbReference type="AlphaFoldDB" id="A0A4T0H9W9"/>
<dbReference type="EMBL" id="SPOI01000014">
    <property type="protein sequence ID" value="TIB40577.1"/>
    <property type="molecule type" value="Genomic_DNA"/>
</dbReference>
<dbReference type="InterPro" id="IPR009027">
    <property type="entry name" value="Ribosomal_bL9/RNase_H1_N"/>
</dbReference>
<dbReference type="PIRSF" id="PIRSF036852">
    <property type="entry name" value="Ribonuclease_H1_euk"/>
    <property type="match status" value="1"/>
</dbReference>
<evidence type="ECO:0000256" key="9">
    <source>
        <dbReference type="ARBA" id="ARBA00022759"/>
    </source>
</evidence>
<dbReference type="InterPro" id="IPR012337">
    <property type="entry name" value="RNaseH-like_sf"/>
</dbReference>
<dbReference type="InterPro" id="IPR036397">
    <property type="entry name" value="RNaseH_sf"/>
</dbReference>
<evidence type="ECO:0000256" key="7">
    <source>
        <dbReference type="ARBA" id="ARBA00022722"/>
    </source>
</evidence>
<dbReference type="InterPro" id="IPR002156">
    <property type="entry name" value="RNaseH_domain"/>
</dbReference>
<dbReference type="GO" id="GO:0003676">
    <property type="term" value="F:nucleic acid binding"/>
    <property type="evidence" value="ECO:0007669"/>
    <property type="project" value="UniProtKB-UniRule"/>
</dbReference>
<evidence type="ECO:0000313" key="15">
    <source>
        <dbReference type="EMBL" id="TIB11077.1"/>
    </source>
</evidence>
<evidence type="ECO:0000256" key="5">
    <source>
        <dbReference type="ARBA" id="ARBA00012180"/>
    </source>
</evidence>
<evidence type="ECO:0000313" key="18">
    <source>
        <dbReference type="Proteomes" id="UP000310689"/>
    </source>
</evidence>
<evidence type="ECO:0000256" key="13">
    <source>
        <dbReference type="SAM" id="MobiDB-lite"/>
    </source>
</evidence>
<dbReference type="GO" id="GO:0000287">
    <property type="term" value="F:magnesium ion binding"/>
    <property type="evidence" value="ECO:0007669"/>
    <property type="project" value="UniProtKB-UniRule"/>
</dbReference>
<evidence type="ECO:0000256" key="10">
    <source>
        <dbReference type="ARBA" id="ARBA00022801"/>
    </source>
</evidence>
<sequence length="278" mass="30885">MSKSKNFKSFYAVKKGRNPGIYTLWSECESQVKQYPGAIFKGFKNEQDAIQFLDIPCSKDNTNKIPQKRKLDSSTDSQKKPKPQPSPTPPPPPVQRDRAGFYHNKAVVYTDGACTSNGKSNSQAGCGVFWGENSHLNVSGKLPGPIQTNNRGEMLALIRALESCPRDVRLLNIFSDSEYTINCLTKFRAGIEKREFKASGNSEKPIKNVDMIKYLYALFDNHTAAIKLNWVKGHDNHPDNEAADALAVQGAKMPIVPDDVDWESLAILQSSNADDLFS</sequence>
<keyword evidence="8 12" id="KW-0479">Metal-binding</keyword>
<comment type="catalytic activity">
    <reaction evidence="1 12">
        <text>Endonucleolytic cleavage to 5'-phosphomonoester.</text>
        <dbReference type="EC" id="3.1.26.4"/>
    </reaction>
</comment>
<dbReference type="GO" id="GO:0043137">
    <property type="term" value="P:DNA replication, removal of RNA primer"/>
    <property type="evidence" value="ECO:0007669"/>
    <property type="project" value="TreeGrafter"/>
</dbReference>
<dbReference type="InterPro" id="IPR017067">
    <property type="entry name" value="RNase_H1_euk"/>
</dbReference>
<comment type="similarity">
    <text evidence="4 12">Belongs to the RNase H family.</text>
</comment>
<protein>
    <recommendedName>
        <fullName evidence="6 12">Ribonuclease H</fullName>
        <shortName evidence="12">RNase H</shortName>
        <ecNumber evidence="5 12">3.1.26.4</ecNumber>
    </recommendedName>
</protein>
<evidence type="ECO:0000256" key="2">
    <source>
        <dbReference type="ARBA" id="ARBA00001946"/>
    </source>
</evidence>
<dbReference type="Gene3D" id="3.40.970.10">
    <property type="entry name" value="Ribonuclease H1, N-terminal domain"/>
    <property type="match status" value="1"/>
</dbReference>
<dbReference type="PROSITE" id="PS50879">
    <property type="entry name" value="RNASE_H_1"/>
    <property type="match status" value="1"/>
</dbReference>
<evidence type="ECO:0000256" key="3">
    <source>
        <dbReference type="ARBA" id="ARBA00004065"/>
    </source>
</evidence>
<dbReference type="SUPFAM" id="SSF53098">
    <property type="entry name" value="Ribonuclease H-like"/>
    <property type="match status" value="1"/>
</dbReference>
<evidence type="ECO:0000259" key="14">
    <source>
        <dbReference type="PROSITE" id="PS50879"/>
    </source>
</evidence>
<evidence type="ECO:0000256" key="8">
    <source>
        <dbReference type="ARBA" id="ARBA00022723"/>
    </source>
</evidence>
<feature type="compositionally biased region" description="Pro residues" evidence="13">
    <location>
        <begin position="83"/>
        <end position="94"/>
    </location>
</feature>
<dbReference type="Pfam" id="PF01693">
    <property type="entry name" value="Cauli_VI"/>
    <property type="match status" value="1"/>
</dbReference>
<comment type="function">
    <text evidence="3 12">Endonuclease that specifically degrades the RNA of RNA-DNA hybrids.</text>
</comment>
<feature type="compositionally biased region" description="Basic and acidic residues" evidence="13">
    <location>
        <begin position="69"/>
        <end position="79"/>
    </location>
</feature>
<accession>A0A4T0H9W9</accession>
<evidence type="ECO:0000256" key="12">
    <source>
        <dbReference type="PIRNR" id="PIRNR036852"/>
    </source>
</evidence>
<evidence type="ECO:0000256" key="11">
    <source>
        <dbReference type="ARBA" id="ARBA00022842"/>
    </source>
</evidence>
<dbReference type="InterPro" id="IPR011320">
    <property type="entry name" value="RNase_H1_N"/>
</dbReference>
<keyword evidence="11 12" id="KW-0460">Magnesium</keyword>
<dbReference type="SUPFAM" id="SSF55658">
    <property type="entry name" value="L9 N-domain-like"/>
    <property type="match status" value="1"/>
</dbReference>
<dbReference type="FunFam" id="3.40.970.10:FF:000002">
    <property type="entry name" value="Ribonuclease H"/>
    <property type="match status" value="1"/>
</dbReference>
<proteinExistence type="inferred from homology"/>
<dbReference type="InterPro" id="IPR050092">
    <property type="entry name" value="RNase_H"/>
</dbReference>
<feature type="region of interest" description="Disordered" evidence="13">
    <location>
        <begin position="57"/>
        <end position="98"/>
    </location>
</feature>
<dbReference type="Proteomes" id="UP000306954">
    <property type="component" value="Unassembled WGS sequence"/>
</dbReference>
<dbReference type="PANTHER" id="PTHR10642">
    <property type="entry name" value="RIBONUCLEASE H1"/>
    <property type="match status" value="1"/>
</dbReference>
<dbReference type="Gene3D" id="3.30.420.10">
    <property type="entry name" value="Ribonuclease H-like superfamily/Ribonuclease H"/>
    <property type="match status" value="1"/>
</dbReference>
<feature type="domain" description="RNase H type-1" evidence="14">
    <location>
        <begin position="102"/>
        <end position="252"/>
    </location>
</feature>
<dbReference type="OMA" id="IRSMTEW"/>
<dbReference type="Proteomes" id="UP000310689">
    <property type="component" value="Unassembled WGS sequence"/>
</dbReference>
<dbReference type="PANTHER" id="PTHR10642:SF26">
    <property type="entry name" value="RIBONUCLEASE H1"/>
    <property type="match status" value="1"/>
</dbReference>
<reference evidence="17 18" key="1">
    <citation type="submission" date="2019-03" db="EMBL/GenBank/DDBJ databases">
        <title>Sequencing 23 genomes of Wallemia ichthyophaga.</title>
        <authorList>
            <person name="Gostincar C."/>
        </authorList>
    </citation>
    <scope>NUCLEOTIDE SEQUENCE [LARGE SCALE GENOMIC DNA]</scope>
    <source>
        <strain evidence="16 18">EXF-6200</strain>
        <strain evidence="15 17">EXF-8621</strain>
    </source>
</reference>
<dbReference type="CDD" id="cd09280">
    <property type="entry name" value="RNase_HI_eukaryote_like"/>
    <property type="match status" value="1"/>
</dbReference>
<comment type="caution">
    <text evidence="15">The sequence shown here is derived from an EMBL/GenBank/DDBJ whole genome shotgun (WGS) entry which is preliminary data.</text>
</comment>
<evidence type="ECO:0000256" key="4">
    <source>
        <dbReference type="ARBA" id="ARBA00005300"/>
    </source>
</evidence>
<name>A0A4T0H9W9_WALIC</name>
<dbReference type="EMBL" id="SPOF01000026">
    <property type="protein sequence ID" value="TIB11077.1"/>
    <property type="molecule type" value="Genomic_DNA"/>
</dbReference>
<evidence type="ECO:0000313" key="17">
    <source>
        <dbReference type="Proteomes" id="UP000306954"/>
    </source>
</evidence>
<evidence type="ECO:0000256" key="1">
    <source>
        <dbReference type="ARBA" id="ARBA00000077"/>
    </source>
</evidence>
<dbReference type="EC" id="3.1.26.4" evidence="5 12"/>
<evidence type="ECO:0000313" key="16">
    <source>
        <dbReference type="EMBL" id="TIB40577.1"/>
    </source>
</evidence>
<dbReference type="GO" id="GO:0004523">
    <property type="term" value="F:RNA-DNA hybrid ribonuclease activity"/>
    <property type="evidence" value="ECO:0007669"/>
    <property type="project" value="UniProtKB-UniRule"/>
</dbReference>
<dbReference type="Pfam" id="PF00075">
    <property type="entry name" value="RNase_H"/>
    <property type="match status" value="1"/>
</dbReference>
<keyword evidence="10 12" id="KW-0378">Hydrolase</keyword>
<dbReference type="InterPro" id="IPR037056">
    <property type="entry name" value="RNase_H1_N_sf"/>
</dbReference>
<evidence type="ECO:0000256" key="6">
    <source>
        <dbReference type="ARBA" id="ARBA00017721"/>
    </source>
</evidence>
<keyword evidence="7 12" id="KW-0540">Nuclease</keyword>
<keyword evidence="9 12" id="KW-0255">Endonuclease</keyword>
<comment type="cofactor">
    <cofactor evidence="2 12">
        <name>Mg(2+)</name>
        <dbReference type="ChEBI" id="CHEBI:18420"/>
    </cofactor>
</comment>